<dbReference type="PROSITE" id="PS51077">
    <property type="entry name" value="HTH_ICLR"/>
    <property type="match status" value="1"/>
</dbReference>
<dbReference type="AlphaFoldDB" id="A0A9W6RZY5"/>
<keyword evidence="2" id="KW-0238">DNA-binding</keyword>
<dbReference type="InterPro" id="IPR005471">
    <property type="entry name" value="Tscrpt_reg_IclR_N"/>
</dbReference>
<gene>
    <name evidence="6" type="ORF">Airi02_032940</name>
</gene>
<feature type="domain" description="HTH iclR-type" evidence="4">
    <location>
        <begin position="17"/>
        <end position="78"/>
    </location>
</feature>
<dbReference type="GO" id="GO:0003700">
    <property type="term" value="F:DNA-binding transcription factor activity"/>
    <property type="evidence" value="ECO:0007669"/>
    <property type="project" value="TreeGrafter"/>
</dbReference>
<name>A0A9W6RZY5_9ACTN</name>
<dbReference type="InterPro" id="IPR050707">
    <property type="entry name" value="HTH_MetabolicPath_Reg"/>
</dbReference>
<dbReference type="InterPro" id="IPR029016">
    <property type="entry name" value="GAF-like_dom_sf"/>
</dbReference>
<evidence type="ECO:0000256" key="1">
    <source>
        <dbReference type="ARBA" id="ARBA00023015"/>
    </source>
</evidence>
<dbReference type="GO" id="GO:0045892">
    <property type="term" value="P:negative regulation of DNA-templated transcription"/>
    <property type="evidence" value="ECO:0007669"/>
    <property type="project" value="TreeGrafter"/>
</dbReference>
<dbReference type="SUPFAM" id="SSF46785">
    <property type="entry name" value="Winged helix' DNA-binding domain"/>
    <property type="match status" value="1"/>
</dbReference>
<proteinExistence type="predicted"/>
<dbReference type="Gene3D" id="3.30.450.40">
    <property type="match status" value="1"/>
</dbReference>
<protein>
    <submittedName>
        <fullName evidence="6">IclR family transcriptional regulator</fullName>
    </submittedName>
</protein>
<dbReference type="InterPro" id="IPR036390">
    <property type="entry name" value="WH_DNA-bd_sf"/>
</dbReference>
<keyword evidence="3" id="KW-0804">Transcription</keyword>
<evidence type="ECO:0000256" key="2">
    <source>
        <dbReference type="ARBA" id="ARBA00023125"/>
    </source>
</evidence>
<dbReference type="RefSeq" id="WP_285572231.1">
    <property type="nucleotide sequence ID" value="NZ_BSTK01000004.1"/>
</dbReference>
<dbReference type="Pfam" id="PF09339">
    <property type="entry name" value="HTH_IclR"/>
    <property type="match status" value="1"/>
</dbReference>
<dbReference type="GO" id="GO:0003677">
    <property type="term" value="F:DNA binding"/>
    <property type="evidence" value="ECO:0007669"/>
    <property type="project" value="UniProtKB-KW"/>
</dbReference>
<sequence>MIAGDQGAAAVDPKNLVVSVLKACQLMECFTREKPTLTLTDLTAATGMNKTTVHRLASTLIRAGWLTRGDGATYRLTMRPFRVGAVALAELSLRDEAVPFLRGLADRFGDTAYLMIPGQEGAVCVDMVQGNNPVRVNTVGVGTVLPYHTAAGPVVMLAFSEELRDRWLARTLDQYTSNTMVDAQTLTDRLDKVVRDGYAISEEDYLYGVGAVAAPVFDAQSEIAATLSLGGVNDGFRGSRLLEIIEAVTSSARELSARLGH</sequence>
<dbReference type="InterPro" id="IPR036388">
    <property type="entry name" value="WH-like_DNA-bd_sf"/>
</dbReference>
<feature type="domain" description="IclR-ED" evidence="5">
    <location>
        <begin position="79"/>
        <end position="261"/>
    </location>
</feature>
<evidence type="ECO:0000313" key="6">
    <source>
        <dbReference type="EMBL" id="GLY85365.1"/>
    </source>
</evidence>
<dbReference type="PANTHER" id="PTHR30136:SF8">
    <property type="entry name" value="TRANSCRIPTIONAL REGULATORY PROTEIN"/>
    <property type="match status" value="1"/>
</dbReference>
<dbReference type="SMART" id="SM00346">
    <property type="entry name" value="HTH_ICLR"/>
    <property type="match status" value="1"/>
</dbReference>
<accession>A0A9W6RZY5</accession>
<reference evidence="6" key="1">
    <citation type="submission" date="2023-03" db="EMBL/GenBank/DDBJ databases">
        <title>Actinoallomurus iriomotensis NBRC 103684.</title>
        <authorList>
            <person name="Ichikawa N."/>
            <person name="Sato H."/>
            <person name="Tonouchi N."/>
        </authorList>
    </citation>
    <scope>NUCLEOTIDE SEQUENCE</scope>
    <source>
        <strain evidence="6">NBRC 103684</strain>
    </source>
</reference>
<evidence type="ECO:0000259" key="4">
    <source>
        <dbReference type="PROSITE" id="PS51077"/>
    </source>
</evidence>
<dbReference type="Proteomes" id="UP001165074">
    <property type="component" value="Unassembled WGS sequence"/>
</dbReference>
<comment type="caution">
    <text evidence="6">The sequence shown here is derived from an EMBL/GenBank/DDBJ whole genome shotgun (WGS) entry which is preliminary data.</text>
</comment>
<evidence type="ECO:0000313" key="7">
    <source>
        <dbReference type="Proteomes" id="UP001165074"/>
    </source>
</evidence>
<evidence type="ECO:0000259" key="5">
    <source>
        <dbReference type="PROSITE" id="PS51078"/>
    </source>
</evidence>
<dbReference type="Pfam" id="PF01614">
    <property type="entry name" value="IclR_C"/>
    <property type="match status" value="1"/>
</dbReference>
<dbReference type="PANTHER" id="PTHR30136">
    <property type="entry name" value="HELIX-TURN-HELIX TRANSCRIPTIONAL REGULATOR, ICLR FAMILY"/>
    <property type="match status" value="1"/>
</dbReference>
<organism evidence="6 7">
    <name type="scientific">Actinoallomurus iriomotensis</name>
    <dbReference type="NCBI Taxonomy" id="478107"/>
    <lineage>
        <taxon>Bacteria</taxon>
        <taxon>Bacillati</taxon>
        <taxon>Actinomycetota</taxon>
        <taxon>Actinomycetes</taxon>
        <taxon>Streptosporangiales</taxon>
        <taxon>Thermomonosporaceae</taxon>
        <taxon>Actinoallomurus</taxon>
    </lineage>
</organism>
<evidence type="ECO:0000256" key="3">
    <source>
        <dbReference type="ARBA" id="ARBA00023163"/>
    </source>
</evidence>
<dbReference type="EMBL" id="BSTK01000004">
    <property type="protein sequence ID" value="GLY85365.1"/>
    <property type="molecule type" value="Genomic_DNA"/>
</dbReference>
<dbReference type="PROSITE" id="PS51078">
    <property type="entry name" value="ICLR_ED"/>
    <property type="match status" value="1"/>
</dbReference>
<dbReference type="InterPro" id="IPR014757">
    <property type="entry name" value="Tscrpt_reg_IclR_C"/>
</dbReference>
<keyword evidence="7" id="KW-1185">Reference proteome</keyword>
<keyword evidence="1" id="KW-0805">Transcription regulation</keyword>
<dbReference type="SUPFAM" id="SSF55781">
    <property type="entry name" value="GAF domain-like"/>
    <property type="match status" value="1"/>
</dbReference>
<dbReference type="Gene3D" id="1.10.10.10">
    <property type="entry name" value="Winged helix-like DNA-binding domain superfamily/Winged helix DNA-binding domain"/>
    <property type="match status" value="1"/>
</dbReference>